<evidence type="ECO:0000256" key="1">
    <source>
        <dbReference type="SAM" id="SignalP"/>
    </source>
</evidence>
<gene>
    <name evidence="3" type="ORF">HNQ67_000095</name>
</gene>
<accession>A0A7W8HVG4</accession>
<feature type="signal peptide" evidence="1">
    <location>
        <begin position="1"/>
        <end position="25"/>
    </location>
</feature>
<comment type="caution">
    <text evidence="3">The sequence shown here is derived from an EMBL/GenBank/DDBJ whole genome shotgun (WGS) entry which is preliminary data.</text>
</comment>
<evidence type="ECO:0000259" key="2">
    <source>
        <dbReference type="Pfam" id="PF14415"/>
    </source>
</evidence>
<keyword evidence="4" id="KW-1185">Reference proteome</keyword>
<dbReference type="RefSeq" id="WP_183251315.1">
    <property type="nucleotide sequence ID" value="NZ_BAAAFF010000003.1"/>
</dbReference>
<evidence type="ECO:0000313" key="3">
    <source>
        <dbReference type="EMBL" id="MBB5290599.1"/>
    </source>
</evidence>
<evidence type="ECO:0000313" key="4">
    <source>
        <dbReference type="Proteomes" id="UP000566663"/>
    </source>
</evidence>
<organism evidence="3 4">
    <name type="scientific">Brevundimonas basaltis</name>
    <dbReference type="NCBI Taxonomy" id="472166"/>
    <lineage>
        <taxon>Bacteria</taxon>
        <taxon>Pseudomonadati</taxon>
        <taxon>Pseudomonadota</taxon>
        <taxon>Alphaproteobacteria</taxon>
        <taxon>Caulobacterales</taxon>
        <taxon>Caulobacteraceae</taxon>
        <taxon>Brevundimonas</taxon>
    </lineage>
</organism>
<protein>
    <recommendedName>
        <fullName evidence="2">DUF4424 domain-containing protein</fullName>
    </recommendedName>
</protein>
<dbReference type="Gene3D" id="2.60.40.3680">
    <property type="match status" value="1"/>
</dbReference>
<dbReference type="Pfam" id="PF14415">
    <property type="entry name" value="DUF4424"/>
    <property type="match status" value="1"/>
</dbReference>
<feature type="domain" description="DUF4424" evidence="2">
    <location>
        <begin position="25"/>
        <end position="320"/>
    </location>
</feature>
<reference evidence="3 4" key="1">
    <citation type="submission" date="2020-08" db="EMBL/GenBank/DDBJ databases">
        <title>Genomic Encyclopedia of Type Strains, Phase IV (KMG-IV): sequencing the most valuable type-strain genomes for metagenomic binning, comparative biology and taxonomic classification.</title>
        <authorList>
            <person name="Goeker M."/>
        </authorList>
    </citation>
    <scope>NUCLEOTIDE SEQUENCE [LARGE SCALE GENOMIC DNA]</scope>
    <source>
        <strain evidence="3 4">DSM 25335</strain>
    </source>
</reference>
<proteinExistence type="predicted"/>
<dbReference type="EMBL" id="JACHFZ010000001">
    <property type="protein sequence ID" value="MBB5290599.1"/>
    <property type="molecule type" value="Genomic_DNA"/>
</dbReference>
<dbReference type="AlphaFoldDB" id="A0A7W8HVG4"/>
<name>A0A7W8HVG4_9CAUL</name>
<dbReference type="InterPro" id="IPR025538">
    <property type="entry name" value="DUF4424"/>
</dbReference>
<keyword evidence="1" id="KW-0732">Signal</keyword>
<feature type="chain" id="PRO_5030846279" description="DUF4424 domain-containing protein" evidence="1">
    <location>
        <begin position="26"/>
        <end position="328"/>
    </location>
</feature>
<dbReference type="Proteomes" id="UP000566663">
    <property type="component" value="Unassembled WGS sequence"/>
</dbReference>
<sequence length="328" mass="36196">MIRLTSTLATALAVAALLAAAPAPANDTVASMGAGGLVLEKTDGITMLSEDLYLSRDEVRVTYRFLNHTDEAIETIVAFPMPDIEPDWMGSVNGPTPDPMRTLPFITRIDGYSVPTQVEQKAMLDGVDVTRRLQRLGLPLIPYFDSLEGPVSELSEAQIAKLVADGLMESNVHDDGSRSSFGLWTLKTTHYWTQTFYPGEEVRIEHLYVPVVGGTTATGVSRPGDHWPEYDSKYCIDEPVRAAVARRQADGLQMRDSWLDYTLVTGANWSGPIGDFRLVVDKGSEDNVVSFCAEGVRRISPTQFEVRHANFTPTRDLNVLIVQGDRYE</sequence>